<feature type="transmembrane region" description="Helical" evidence="1">
    <location>
        <begin position="58"/>
        <end position="78"/>
    </location>
</feature>
<dbReference type="AlphaFoldDB" id="A0A931LU88"/>
<evidence type="ECO:0000313" key="3">
    <source>
        <dbReference type="Proteomes" id="UP000727962"/>
    </source>
</evidence>
<sequence length="108" mass="11897">MKKTFLLISVTALAVLIMLEAMNFWTGSSSPESLLVEMALWMAAIACLTYVASNASPWVARVFAVGLFCLAATAWRLAAPWHRTAPSIGLVLAALAFWTLLPRPFWRK</sequence>
<protein>
    <submittedName>
        <fullName evidence="2">Uncharacterized protein</fullName>
    </submittedName>
</protein>
<name>A0A931LU88_FIMGI</name>
<proteinExistence type="predicted"/>
<feature type="transmembrane region" description="Helical" evidence="1">
    <location>
        <begin position="84"/>
        <end position="101"/>
    </location>
</feature>
<dbReference type="EMBL" id="JACOSL010000009">
    <property type="protein sequence ID" value="MBI1755797.1"/>
    <property type="molecule type" value="Genomic_DNA"/>
</dbReference>
<reference evidence="2" key="1">
    <citation type="submission" date="2020-07" db="EMBL/GenBank/DDBJ databases">
        <title>Huge and variable diversity of episymbiotic CPR bacteria and DPANN archaea in groundwater ecosystems.</title>
        <authorList>
            <person name="He C.Y."/>
            <person name="Keren R."/>
            <person name="Whittaker M."/>
            <person name="Farag I.F."/>
            <person name="Doudna J."/>
            <person name="Cate J.H.D."/>
            <person name="Banfield J.F."/>
        </authorList>
    </citation>
    <scope>NUCLEOTIDE SEQUENCE</scope>
    <source>
        <strain evidence="2">NC_groundwater_17_Pr7_B-0.1um_64_12</strain>
    </source>
</reference>
<accession>A0A931LU88</accession>
<evidence type="ECO:0000313" key="2">
    <source>
        <dbReference type="EMBL" id="MBI1755797.1"/>
    </source>
</evidence>
<keyword evidence="1" id="KW-0812">Transmembrane</keyword>
<keyword evidence="1" id="KW-0472">Membrane</keyword>
<organism evidence="2 3">
    <name type="scientific">Fimbriimonas ginsengisoli</name>
    <dbReference type="NCBI Taxonomy" id="1005039"/>
    <lineage>
        <taxon>Bacteria</taxon>
        <taxon>Bacillati</taxon>
        <taxon>Armatimonadota</taxon>
        <taxon>Fimbriimonadia</taxon>
        <taxon>Fimbriimonadales</taxon>
        <taxon>Fimbriimonadaceae</taxon>
        <taxon>Fimbriimonas</taxon>
    </lineage>
</organism>
<comment type="caution">
    <text evidence="2">The sequence shown here is derived from an EMBL/GenBank/DDBJ whole genome shotgun (WGS) entry which is preliminary data.</text>
</comment>
<evidence type="ECO:0000256" key="1">
    <source>
        <dbReference type="SAM" id="Phobius"/>
    </source>
</evidence>
<dbReference type="Proteomes" id="UP000727962">
    <property type="component" value="Unassembled WGS sequence"/>
</dbReference>
<keyword evidence="1" id="KW-1133">Transmembrane helix</keyword>
<feature type="transmembrane region" description="Helical" evidence="1">
    <location>
        <begin position="33"/>
        <end position="51"/>
    </location>
</feature>
<gene>
    <name evidence="2" type="ORF">HYR64_01655</name>
</gene>